<sequence length="63" mass="7558">MCGFKRLKKHNWHERENNLFTHPPQQISELPIFNRNQAVFYLTMEQALEVYNANPDVVEARDQ</sequence>
<reference evidence="1" key="2">
    <citation type="submission" date="2020-11" db="EMBL/GenBank/DDBJ databases">
        <authorList>
            <person name="McCartney M.A."/>
            <person name="Auch B."/>
            <person name="Kono T."/>
            <person name="Mallez S."/>
            <person name="Becker A."/>
            <person name="Gohl D.M."/>
            <person name="Silverstein K.A.T."/>
            <person name="Koren S."/>
            <person name="Bechman K.B."/>
            <person name="Herman A."/>
            <person name="Abrahante J.E."/>
            <person name="Garbe J."/>
        </authorList>
    </citation>
    <scope>NUCLEOTIDE SEQUENCE</scope>
    <source>
        <strain evidence="1">Duluth1</strain>
        <tissue evidence="1">Whole animal</tissue>
    </source>
</reference>
<proteinExistence type="predicted"/>
<protein>
    <submittedName>
        <fullName evidence="1">Uncharacterized protein</fullName>
    </submittedName>
</protein>
<accession>A0A9D4JHN0</accession>
<name>A0A9D4JHN0_DREPO</name>
<evidence type="ECO:0000313" key="2">
    <source>
        <dbReference type="Proteomes" id="UP000828390"/>
    </source>
</evidence>
<dbReference type="EMBL" id="JAIWYP010000006">
    <property type="protein sequence ID" value="KAH3809073.1"/>
    <property type="molecule type" value="Genomic_DNA"/>
</dbReference>
<dbReference type="AlphaFoldDB" id="A0A9D4JHN0"/>
<gene>
    <name evidence="1" type="ORF">DPMN_137436</name>
</gene>
<organism evidence="1 2">
    <name type="scientific">Dreissena polymorpha</name>
    <name type="common">Zebra mussel</name>
    <name type="synonym">Mytilus polymorpha</name>
    <dbReference type="NCBI Taxonomy" id="45954"/>
    <lineage>
        <taxon>Eukaryota</taxon>
        <taxon>Metazoa</taxon>
        <taxon>Spiralia</taxon>
        <taxon>Lophotrochozoa</taxon>
        <taxon>Mollusca</taxon>
        <taxon>Bivalvia</taxon>
        <taxon>Autobranchia</taxon>
        <taxon>Heteroconchia</taxon>
        <taxon>Euheterodonta</taxon>
        <taxon>Imparidentia</taxon>
        <taxon>Neoheterodontei</taxon>
        <taxon>Myida</taxon>
        <taxon>Dreissenoidea</taxon>
        <taxon>Dreissenidae</taxon>
        <taxon>Dreissena</taxon>
    </lineage>
</organism>
<keyword evidence="2" id="KW-1185">Reference proteome</keyword>
<evidence type="ECO:0000313" key="1">
    <source>
        <dbReference type="EMBL" id="KAH3809073.1"/>
    </source>
</evidence>
<reference evidence="1" key="1">
    <citation type="journal article" date="2019" name="bioRxiv">
        <title>The Genome of the Zebra Mussel, Dreissena polymorpha: A Resource for Invasive Species Research.</title>
        <authorList>
            <person name="McCartney M.A."/>
            <person name="Auch B."/>
            <person name="Kono T."/>
            <person name="Mallez S."/>
            <person name="Zhang Y."/>
            <person name="Obille A."/>
            <person name="Becker A."/>
            <person name="Abrahante J.E."/>
            <person name="Garbe J."/>
            <person name="Badalamenti J.P."/>
            <person name="Herman A."/>
            <person name="Mangelson H."/>
            <person name="Liachko I."/>
            <person name="Sullivan S."/>
            <person name="Sone E.D."/>
            <person name="Koren S."/>
            <person name="Silverstein K.A.T."/>
            <person name="Beckman K.B."/>
            <person name="Gohl D.M."/>
        </authorList>
    </citation>
    <scope>NUCLEOTIDE SEQUENCE</scope>
    <source>
        <strain evidence="1">Duluth1</strain>
        <tissue evidence="1">Whole animal</tissue>
    </source>
</reference>
<comment type="caution">
    <text evidence="1">The sequence shown here is derived from an EMBL/GenBank/DDBJ whole genome shotgun (WGS) entry which is preliminary data.</text>
</comment>
<dbReference type="Proteomes" id="UP000828390">
    <property type="component" value="Unassembled WGS sequence"/>
</dbReference>